<keyword evidence="1" id="KW-0378">Hydrolase</keyword>
<dbReference type="PANTHER" id="PTHR12260">
    <property type="entry name" value="DAMAGE-CONTROL PHOSPHATASE ARMT1"/>
    <property type="match status" value="1"/>
</dbReference>
<comment type="catalytic activity">
    <reaction evidence="1">
        <text>beta-D-fructose 6-phosphate = dihydroxyacetone + D-glyceraldehyde 3-phosphate</text>
        <dbReference type="Rhea" id="RHEA:28002"/>
        <dbReference type="ChEBI" id="CHEBI:16016"/>
        <dbReference type="ChEBI" id="CHEBI:57634"/>
        <dbReference type="ChEBI" id="CHEBI:59776"/>
    </reaction>
</comment>
<sequence>MVHITQAHSTHTLFQPSDYKFPWNTSFEALLSYFPCPVASLRTCKSPVVVGIQKKLGLKLQKEDKGWLTTGKYAVIQVADPQAIRAVVVGDQGFDVVLNVTTNACDNMCSIQ</sequence>
<dbReference type="GO" id="GO:0005634">
    <property type="term" value="C:nucleus"/>
    <property type="evidence" value="ECO:0007669"/>
    <property type="project" value="TreeGrafter"/>
</dbReference>
<comment type="similarity">
    <text evidence="1">Belongs to the damage-control phosphatase family. Sugar phosphate phosphatase III subfamily.</text>
</comment>
<dbReference type="InterPro" id="IPR039763">
    <property type="entry name" value="ARMT1"/>
</dbReference>
<dbReference type="AlphaFoldDB" id="A0A7S3YUJ3"/>
<dbReference type="EC" id="3.1.3.-" evidence="1"/>
<comment type="catalytic activity">
    <reaction evidence="1">
        <text>beta-D-fructose 1-phosphate + H2O = D-fructose + phosphate</text>
        <dbReference type="Rhea" id="RHEA:35603"/>
        <dbReference type="ChEBI" id="CHEBI:15377"/>
        <dbReference type="ChEBI" id="CHEBI:37721"/>
        <dbReference type="ChEBI" id="CHEBI:43474"/>
        <dbReference type="ChEBI" id="CHEBI:138881"/>
    </reaction>
</comment>
<dbReference type="PANTHER" id="PTHR12260:SF6">
    <property type="entry name" value="DAMAGE-CONTROL PHOSPHATASE ARMT1"/>
    <property type="match status" value="1"/>
</dbReference>
<comment type="function">
    <text evidence="1">Metal-dependent phosphatase that shows phosphatase activity against several substrates, including fructose-1-phosphate and fructose-6-phosphate. Its preference for fructose-1-phosphate, a strong glycating agent that causes DNA damage rather than a canonical yeast metabolite, suggests a damage-control function in hexose phosphate metabolism.</text>
</comment>
<dbReference type="EMBL" id="HBIV01019060">
    <property type="protein sequence ID" value="CAE0662191.1"/>
    <property type="molecule type" value="Transcribed_RNA"/>
</dbReference>
<accession>A0A7S3YUJ3</accession>
<evidence type="ECO:0000313" key="2">
    <source>
        <dbReference type="EMBL" id="CAE0662191.1"/>
    </source>
</evidence>
<gene>
    <name evidence="2" type="ORF">LGLO00237_LOCUS13787</name>
</gene>
<dbReference type="GO" id="GO:0016791">
    <property type="term" value="F:phosphatase activity"/>
    <property type="evidence" value="ECO:0007669"/>
    <property type="project" value="TreeGrafter"/>
</dbReference>
<dbReference type="GO" id="GO:0006974">
    <property type="term" value="P:DNA damage response"/>
    <property type="evidence" value="ECO:0007669"/>
    <property type="project" value="TreeGrafter"/>
</dbReference>
<comment type="cofactor">
    <cofactor evidence="1">
        <name>Mn(2+)</name>
        <dbReference type="ChEBI" id="CHEBI:29035"/>
    </cofactor>
    <cofactor evidence="1">
        <name>Ni(2+)</name>
        <dbReference type="ChEBI" id="CHEBI:49786"/>
    </cofactor>
</comment>
<proteinExistence type="inferred from homology"/>
<dbReference type="GO" id="GO:0046872">
    <property type="term" value="F:metal ion binding"/>
    <property type="evidence" value="ECO:0007669"/>
    <property type="project" value="UniProtKB-UniRule"/>
</dbReference>
<reference evidence="2" key="1">
    <citation type="submission" date="2021-01" db="EMBL/GenBank/DDBJ databases">
        <authorList>
            <person name="Corre E."/>
            <person name="Pelletier E."/>
            <person name="Niang G."/>
            <person name="Scheremetjew M."/>
            <person name="Finn R."/>
            <person name="Kale V."/>
            <person name="Holt S."/>
            <person name="Cochrane G."/>
            <person name="Meng A."/>
            <person name="Brown T."/>
            <person name="Cohen L."/>
        </authorList>
    </citation>
    <scope>NUCLEOTIDE SEQUENCE</scope>
    <source>
        <strain evidence="2">CCCM811</strain>
    </source>
</reference>
<name>A0A7S3YUJ3_9EUKA</name>
<keyword evidence="1" id="KW-0464">Manganese</keyword>
<protein>
    <recommendedName>
        <fullName evidence="1">Sugar phosphate phosphatase</fullName>
        <ecNumber evidence="1">3.1.3.-</ecNumber>
    </recommendedName>
</protein>
<organism evidence="2">
    <name type="scientific">Lotharella globosa</name>
    <dbReference type="NCBI Taxonomy" id="91324"/>
    <lineage>
        <taxon>Eukaryota</taxon>
        <taxon>Sar</taxon>
        <taxon>Rhizaria</taxon>
        <taxon>Cercozoa</taxon>
        <taxon>Chlorarachniophyceae</taxon>
        <taxon>Lotharella</taxon>
    </lineage>
</organism>
<evidence type="ECO:0000256" key="1">
    <source>
        <dbReference type="RuleBase" id="RU367030"/>
    </source>
</evidence>
<comment type="domain">
    <text evidence="1">Subfamily III proteins have a conserved RTxK motif about 40-50 residues from the C-terminus; the threonine may be replaced by serine or cysteine.</text>
</comment>
<keyword evidence="1" id="KW-0479">Metal-binding</keyword>